<dbReference type="HOGENOM" id="CLU_2981068_0_0_1"/>
<reference evidence="1 2" key="1">
    <citation type="journal article" date="1998" name="Science">
        <title>Genome sequence of the nematode C. elegans: a platform for investigating biology.</title>
        <authorList>
            <consortium name="The C. elegans sequencing consortium"/>
            <person name="Sulson J.E."/>
            <person name="Waterston R."/>
        </authorList>
    </citation>
    <scope>NUCLEOTIDE SEQUENCE [LARGE SCALE GENOMIC DNA]</scope>
    <source>
        <strain evidence="1 2">Bristol N2</strain>
    </source>
</reference>
<protein>
    <submittedName>
        <fullName evidence="1">Transposase</fullName>
    </submittedName>
</protein>
<gene>
    <name evidence="1" type="ORF">CELE_W04H10.2</name>
    <name evidence="1 3" type="ORF">W04H10.2</name>
</gene>
<dbReference type="InParanoid" id="F8Y421"/>
<dbReference type="AlphaFoldDB" id="F8Y421"/>
<evidence type="ECO:0000313" key="1">
    <source>
        <dbReference type="EMBL" id="CCD73635.1"/>
    </source>
</evidence>
<accession>F8Y421</accession>
<dbReference type="SMR" id="F8Y421"/>
<dbReference type="AGR" id="WB:WBGene00021031"/>
<evidence type="ECO:0000313" key="2">
    <source>
        <dbReference type="Proteomes" id="UP000001940"/>
    </source>
</evidence>
<evidence type="ECO:0000313" key="3">
    <source>
        <dbReference type="WormBase" id="W04H10.2"/>
    </source>
</evidence>
<dbReference type="Bgee" id="WBGene00021031">
    <property type="expression patterns" value="Expressed in pharyngeal muscle cell (C elegans) and 3 other cell types or tissues"/>
</dbReference>
<dbReference type="CTD" id="189206"/>
<dbReference type="Proteomes" id="UP000001940">
    <property type="component" value="Chromosome II"/>
</dbReference>
<dbReference type="GeneID" id="189206"/>
<dbReference type="KEGG" id="cel:CELE_W04H10.2"/>
<name>F8Y421_CAEEL</name>
<keyword evidence="2" id="KW-1185">Reference proteome</keyword>
<dbReference type="RefSeq" id="NP_493769.2">
    <property type="nucleotide sequence ID" value="NM_061368.2"/>
</dbReference>
<dbReference type="EMBL" id="BX284602">
    <property type="protein sequence ID" value="CCD73635.1"/>
    <property type="molecule type" value="Genomic_DNA"/>
</dbReference>
<dbReference type="PaxDb" id="6239-W04H10.2"/>
<dbReference type="WormBase" id="W04H10.2">
    <property type="protein sequence ID" value="CE46467"/>
    <property type="gene ID" value="WBGene00021031"/>
</dbReference>
<organism evidence="1 2">
    <name type="scientific">Caenorhabditis elegans</name>
    <dbReference type="NCBI Taxonomy" id="6239"/>
    <lineage>
        <taxon>Eukaryota</taxon>
        <taxon>Metazoa</taxon>
        <taxon>Ecdysozoa</taxon>
        <taxon>Nematoda</taxon>
        <taxon>Chromadorea</taxon>
        <taxon>Rhabditida</taxon>
        <taxon>Rhabditina</taxon>
        <taxon>Rhabditomorpha</taxon>
        <taxon>Rhabditoidea</taxon>
        <taxon>Rhabditidae</taxon>
        <taxon>Peloderinae</taxon>
        <taxon>Caenorhabditis</taxon>
    </lineage>
</organism>
<proteinExistence type="predicted"/>
<sequence>MDILYMHDIWEFMYRGWFRKQYMPKELPKRHQLQKNKRRVVSAKALEKFKESIKTKIY</sequence>